<evidence type="ECO:0000313" key="1">
    <source>
        <dbReference type="EMBL" id="HGZ12058.1"/>
    </source>
</evidence>
<gene>
    <name evidence="1" type="ORF">ENW48_07555</name>
</gene>
<name>A0A7C5EQE3_9BACT</name>
<dbReference type="EMBL" id="DTKJ01000055">
    <property type="protein sequence ID" value="HGZ12058.1"/>
    <property type="molecule type" value="Genomic_DNA"/>
</dbReference>
<dbReference type="AlphaFoldDB" id="A0A7C5EQE3"/>
<accession>A0A7C5EQE3</accession>
<comment type="caution">
    <text evidence="1">The sequence shown here is derived from an EMBL/GenBank/DDBJ whole genome shotgun (WGS) entry which is preliminary data.</text>
</comment>
<proteinExistence type="predicted"/>
<reference evidence="1" key="1">
    <citation type="journal article" date="2020" name="mSystems">
        <title>Genome- and Community-Level Interaction Insights into Carbon Utilization and Element Cycling Functions of Hydrothermarchaeota in Hydrothermal Sediment.</title>
        <authorList>
            <person name="Zhou Z."/>
            <person name="Liu Y."/>
            <person name="Xu W."/>
            <person name="Pan J."/>
            <person name="Luo Z.H."/>
            <person name="Li M."/>
        </authorList>
    </citation>
    <scope>NUCLEOTIDE SEQUENCE [LARGE SCALE GENOMIC DNA]</scope>
    <source>
        <strain evidence="1">SpSt-853</strain>
    </source>
</reference>
<protein>
    <submittedName>
        <fullName evidence="1">Uncharacterized protein</fullName>
    </submittedName>
</protein>
<sequence>MFCPGCGKALNPEAHGELVCDGEVWCDCCHRYARLLLEPRSFFELEEWNRKICRAFGFAPPVILPGELPPPGPFDFLEKKKLLLAEADHRQRAIILYPPGQRLATLCHELAHIMTGQEHTATWARTFARLVAWVKAQLPEDHFTGGFKVNLL</sequence>
<organism evidence="1">
    <name type="scientific">Desulfobacca acetoxidans</name>
    <dbReference type="NCBI Taxonomy" id="60893"/>
    <lineage>
        <taxon>Bacteria</taxon>
        <taxon>Pseudomonadati</taxon>
        <taxon>Thermodesulfobacteriota</taxon>
        <taxon>Desulfobaccia</taxon>
        <taxon>Desulfobaccales</taxon>
        <taxon>Desulfobaccaceae</taxon>
        <taxon>Desulfobacca</taxon>
    </lineage>
</organism>